<accession>A0ABP4X9F4</accession>
<evidence type="ECO:0000256" key="7">
    <source>
        <dbReference type="ARBA" id="ARBA00024033"/>
    </source>
</evidence>
<proteinExistence type="inferred from homology"/>
<feature type="transmembrane region" description="Helical" evidence="9">
    <location>
        <begin position="194"/>
        <end position="213"/>
    </location>
</feature>
<keyword evidence="5 9" id="KW-1133">Transmembrane helix</keyword>
<dbReference type="Proteomes" id="UP001501475">
    <property type="component" value="Unassembled WGS sequence"/>
</dbReference>
<evidence type="ECO:0000256" key="1">
    <source>
        <dbReference type="ARBA" id="ARBA00004651"/>
    </source>
</evidence>
<feature type="region of interest" description="Disordered" evidence="8">
    <location>
        <begin position="377"/>
        <end position="401"/>
    </location>
</feature>
<evidence type="ECO:0000256" key="2">
    <source>
        <dbReference type="ARBA" id="ARBA00022475"/>
    </source>
</evidence>
<reference evidence="11" key="1">
    <citation type="journal article" date="2019" name="Int. J. Syst. Evol. Microbiol.">
        <title>The Global Catalogue of Microorganisms (GCM) 10K type strain sequencing project: providing services to taxonomists for standard genome sequencing and annotation.</title>
        <authorList>
            <consortium name="The Broad Institute Genomics Platform"/>
            <consortium name="The Broad Institute Genome Sequencing Center for Infectious Disease"/>
            <person name="Wu L."/>
            <person name="Ma J."/>
        </authorList>
    </citation>
    <scope>NUCLEOTIDE SEQUENCE [LARGE SCALE GENOMIC DNA]</scope>
    <source>
        <strain evidence="11">JCM 15591</strain>
    </source>
</reference>
<keyword evidence="11" id="KW-1185">Reference proteome</keyword>
<evidence type="ECO:0000313" key="11">
    <source>
        <dbReference type="Proteomes" id="UP001501475"/>
    </source>
</evidence>
<dbReference type="RefSeq" id="WP_344067947.1">
    <property type="nucleotide sequence ID" value="NZ_BAAAPN010000087.1"/>
</dbReference>
<keyword evidence="6 9" id="KW-0472">Membrane</keyword>
<evidence type="ECO:0000256" key="4">
    <source>
        <dbReference type="ARBA" id="ARBA00022692"/>
    </source>
</evidence>
<keyword evidence="3" id="KW-0808">Transferase</keyword>
<feature type="transmembrane region" description="Helical" evidence="9">
    <location>
        <begin position="167"/>
        <end position="188"/>
    </location>
</feature>
<evidence type="ECO:0008006" key="12">
    <source>
        <dbReference type="Google" id="ProtNLM"/>
    </source>
</evidence>
<dbReference type="InterPro" id="IPR018584">
    <property type="entry name" value="GT87"/>
</dbReference>
<feature type="transmembrane region" description="Helical" evidence="9">
    <location>
        <begin position="12"/>
        <end position="30"/>
    </location>
</feature>
<feature type="transmembrane region" description="Helical" evidence="9">
    <location>
        <begin position="77"/>
        <end position="106"/>
    </location>
</feature>
<comment type="subcellular location">
    <subcellularLocation>
        <location evidence="1">Cell membrane</location>
        <topology evidence="1">Multi-pass membrane protein</topology>
    </subcellularLocation>
</comment>
<comment type="similarity">
    <text evidence="7">Belongs to the glycosyltransferase 87 family.</text>
</comment>
<feature type="transmembrane region" description="Helical" evidence="9">
    <location>
        <begin position="324"/>
        <end position="346"/>
    </location>
</feature>
<evidence type="ECO:0000256" key="3">
    <source>
        <dbReference type="ARBA" id="ARBA00022679"/>
    </source>
</evidence>
<feature type="transmembrane region" description="Helical" evidence="9">
    <location>
        <begin position="143"/>
        <end position="160"/>
    </location>
</feature>
<protein>
    <recommendedName>
        <fullName evidence="12">Alpha-1,2-mannosyltransferase</fullName>
    </recommendedName>
</protein>
<name>A0ABP4X9F4_9MICO</name>
<sequence length="401" mass="42926">MTISTPLRRSAAAIATLQLILVGSLLVLRWRDWLSTPSLFQDLRVYRDGANALLSGSDLYVARTSGHGQLVFTYPPFAAAVFAFLAVVSWPVAAAAMLLLSGLSYFAFTGALAQQLRWSRRASLAAALIGLLAEPVLRTVQQGQINLVLAALVVLDAFILPARLRGVLTGLVAGVKLIPAVFVLYYVARRDWPAAARATVTGAATIAIMWMIAPTSSQHYWTVLLLDPTRSGGGGYPDNQSLAGVAARILHNDQPSILITLPLQVAALLLAYLVARRLVARHQEVGALTAVAVGGLLASPVSWSHHWIWAIPMVIVLIDQGRRITAALCGGAFVIAPLTLSPLGWLHDTPRPLWILATLIMPLTGLAWLTRMGHAPSGPGQAKVGPTSVSERVRRRQSTPV</sequence>
<organism evidence="10 11">
    <name type="scientific">Nostocoides vanveenii</name>
    <dbReference type="NCBI Taxonomy" id="330835"/>
    <lineage>
        <taxon>Bacteria</taxon>
        <taxon>Bacillati</taxon>
        <taxon>Actinomycetota</taxon>
        <taxon>Actinomycetes</taxon>
        <taxon>Micrococcales</taxon>
        <taxon>Intrasporangiaceae</taxon>
        <taxon>Nostocoides</taxon>
    </lineage>
</organism>
<keyword evidence="4 9" id="KW-0812">Transmembrane</keyword>
<feature type="transmembrane region" description="Helical" evidence="9">
    <location>
        <begin position="285"/>
        <end position="303"/>
    </location>
</feature>
<evidence type="ECO:0000256" key="8">
    <source>
        <dbReference type="SAM" id="MobiDB-lite"/>
    </source>
</evidence>
<evidence type="ECO:0000313" key="10">
    <source>
        <dbReference type="EMBL" id="GAA1771698.1"/>
    </source>
</evidence>
<feature type="transmembrane region" description="Helical" evidence="9">
    <location>
        <begin position="352"/>
        <end position="369"/>
    </location>
</feature>
<keyword evidence="2" id="KW-1003">Cell membrane</keyword>
<evidence type="ECO:0000256" key="9">
    <source>
        <dbReference type="SAM" id="Phobius"/>
    </source>
</evidence>
<comment type="caution">
    <text evidence="10">The sequence shown here is derived from an EMBL/GenBank/DDBJ whole genome shotgun (WGS) entry which is preliminary data.</text>
</comment>
<feature type="transmembrane region" description="Helical" evidence="9">
    <location>
        <begin position="257"/>
        <end position="279"/>
    </location>
</feature>
<evidence type="ECO:0000256" key="5">
    <source>
        <dbReference type="ARBA" id="ARBA00022989"/>
    </source>
</evidence>
<dbReference type="Pfam" id="PF09594">
    <property type="entry name" value="GT87"/>
    <property type="match status" value="1"/>
</dbReference>
<evidence type="ECO:0000256" key="6">
    <source>
        <dbReference type="ARBA" id="ARBA00023136"/>
    </source>
</evidence>
<gene>
    <name evidence="10" type="ORF">GCM10009810_31660</name>
</gene>
<dbReference type="EMBL" id="BAAAPN010000087">
    <property type="protein sequence ID" value="GAA1771698.1"/>
    <property type="molecule type" value="Genomic_DNA"/>
</dbReference>